<dbReference type="Proteomes" id="UP000541347">
    <property type="component" value="Unassembled WGS sequence"/>
</dbReference>
<reference evidence="1 2" key="1">
    <citation type="submission" date="2020-01" db="EMBL/GenBank/DDBJ databases">
        <authorList>
            <person name="Peng S.Y."/>
            <person name="Li J."/>
            <person name="Wang M."/>
            <person name="Wang L."/>
            <person name="Wang C.Q."/>
            <person name="Wang J.R."/>
        </authorList>
    </citation>
    <scope>NUCLEOTIDE SEQUENCE [LARGE SCALE GENOMIC DNA]</scope>
    <source>
        <strain evidence="1 2">XCT-34</strain>
    </source>
</reference>
<gene>
    <name evidence="1" type="ORF">GWI71_00105</name>
</gene>
<protein>
    <submittedName>
        <fullName evidence="1">Uncharacterized protein</fullName>
    </submittedName>
</protein>
<evidence type="ECO:0000313" key="1">
    <source>
        <dbReference type="EMBL" id="NBN62074.1"/>
    </source>
</evidence>
<evidence type="ECO:0000313" key="2">
    <source>
        <dbReference type="Proteomes" id="UP000541347"/>
    </source>
</evidence>
<sequence length="132" mass="14073">MIDPTKKYRTKGGLPVKGLRFNHYGAVVVGFVDVGDGRWLEIKWNPLTGEAPGSLCFGLGTGADQFDLVPVEDKPALPDLDARLYLIGCAISGTIASADADINPDPRLTAKWAVEFADEVLAMLAEQKDGAA</sequence>
<name>A0ABW9ZB71_9HYPH</name>
<accession>A0ABW9ZB71</accession>
<keyword evidence="2" id="KW-1185">Reference proteome</keyword>
<proteinExistence type="predicted"/>
<dbReference type="RefSeq" id="WP_161672728.1">
    <property type="nucleotide sequence ID" value="NZ_JAABLP010000001.1"/>
</dbReference>
<comment type="caution">
    <text evidence="1">The sequence shown here is derived from an EMBL/GenBank/DDBJ whole genome shotgun (WGS) entry which is preliminary data.</text>
</comment>
<organism evidence="1 2">
    <name type="scientific">Pannonibacter tanglangensis</name>
    <dbReference type="NCBI Taxonomy" id="2750084"/>
    <lineage>
        <taxon>Bacteria</taxon>
        <taxon>Pseudomonadati</taxon>
        <taxon>Pseudomonadota</taxon>
        <taxon>Alphaproteobacteria</taxon>
        <taxon>Hyphomicrobiales</taxon>
        <taxon>Stappiaceae</taxon>
        <taxon>Pannonibacter</taxon>
    </lineage>
</organism>
<dbReference type="EMBL" id="JAABLP010000001">
    <property type="protein sequence ID" value="NBN62074.1"/>
    <property type="molecule type" value="Genomic_DNA"/>
</dbReference>